<dbReference type="Proteomes" id="UP000799755">
    <property type="component" value="Unassembled WGS sequence"/>
</dbReference>
<keyword evidence="2" id="KW-1185">Reference proteome</keyword>
<evidence type="ECO:0000313" key="1">
    <source>
        <dbReference type="EMBL" id="KAF2462624.1"/>
    </source>
</evidence>
<accession>A0ACB6Q736</accession>
<gene>
    <name evidence="1" type="ORF">BDR25DRAFT_308208</name>
</gene>
<proteinExistence type="predicted"/>
<organism evidence="1 2">
    <name type="scientific">Lindgomyces ingoldianus</name>
    <dbReference type="NCBI Taxonomy" id="673940"/>
    <lineage>
        <taxon>Eukaryota</taxon>
        <taxon>Fungi</taxon>
        <taxon>Dikarya</taxon>
        <taxon>Ascomycota</taxon>
        <taxon>Pezizomycotina</taxon>
        <taxon>Dothideomycetes</taxon>
        <taxon>Pleosporomycetidae</taxon>
        <taxon>Pleosporales</taxon>
        <taxon>Lindgomycetaceae</taxon>
        <taxon>Lindgomyces</taxon>
    </lineage>
</organism>
<sequence length="271" mass="31496">MGPFNLFPRFACCSSSITKKTFTPFSQLHLSKSATTRPLVHRQAYPPWSQSRTMIRSPQSAIRDDLAQLPEIKRWGWVIYRCTYGDDATWAKFRDRVEAHSRKRIAQSDAPEIAERLEWTWVEDASALDGASTAALRERFRAWTADEVARQPGNYQPTVIPRFRYFIKIDQEVLDSLEESISRETHWSDDAFVKFVDGNWEPLAESQQDGEQEDDGWEKEVLEPIEGCTEEDVGWMRIAPHMINADFYDVLSGDENQWITFYERSPSIVQY</sequence>
<evidence type="ECO:0000313" key="2">
    <source>
        <dbReference type="Proteomes" id="UP000799755"/>
    </source>
</evidence>
<reference evidence="1" key="1">
    <citation type="journal article" date="2020" name="Stud. Mycol.">
        <title>101 Dothideomycetes genomes: a test case for predicting lifestyles and emergence of pathogens.</title>
        <authorList>
            <person name="Haridas S."/>
            <person name="Albert R."/>
            <person name="Binder M."/>
            <person name="Bloem J."/>
            <person name="Labutti K."/>
            <person name="Salamov A."/>
            <person name="Andreopoulos B."/>
            <person name="Baker S."/>
            <person name="Barry K."/>
            <person name="Bills G."/>
            <person name="Bluhm B."/>
            <person name="Cannon C."/>
            <person name="Castanera R."/>
            <person name="Culley D."/>
            <person name="Daum C."/>
            <person name="Ezra D."/>
            <person name="Gonzalez J."/>
            <person name="Henrissat B."/>
            <person name="Kuo A."/>
            <person name="Liang C."/>
            <person name="Lipzen A."/>
            <person name="Lutzoni F."/>
            <person name="Magnuson J."/>
            <person name="Mondo S."/>
            <person name="Nolan M."/>
            <person name="Ohm R."/>
            <person name="Pangilinan J."/>
            <person name="Park H.-J."/>
            <person name="Ramirez L."/>
            <person name="Alfaro M."/>
            <person name="Sun H."/>
            <person name="Tritt A."/>
            <person name="Yoshinaga Y."/>
            <person name="Zwiers L.-H."/>
            <person name="Turgeon B."/>
            <person name="Goodwin S."/>
            <person name="Spatafora J."/>
            <person name="Crous P."/>
            <person name="Grigoriev I."/>
        </authorList>
    </citation>
    <scope>NUCLEOTIDE SEQUENCE</scope>
    <source>
        <strain evidence="1">ATCC 200398</strain>
    </source>
</reference>
<protein>
    <submittedName>
        <fullName evidence="1">Uncharacterized protein</fullName>
    </submittedName>
</protein>
<name>A0ACB6Q736_9PLEO</name>
<dbReference type="EMBL" id="MU003571">
    <property type="protein sequence ID" value="KAF2462624.1"/>
    <property type="molecule type" value="Genomic_DNA"/>
</dbReference>
<comment type="caution">
    <text evidence="1">The sequence shown here is derived from an EMBL/GenBank/DDBJ whole genome shotgun (WGS) entry which is preliminary data.</text>
</comment>